<dbReference type="OrthoDB" id="5783895at2759"/>
<gene>
    <name evidence="2" type="ORF">CAUJ_LOCUS9703</name>
</gene>
<keyword evidence="1" id="KW-0472">Membrane</keyword>
<evidence type="ECO:0000313" key="2">
    <source>
        <dbReference type="EMBL" id="CAD6193784.1"/>
    </source>
</evidence>
<feature type="transmembrane region" description="Helical" evidence="1">
    <location>
        <begin position="145"/>
        <end position="167"/>
    </location>
</feature>
<proteinExistence type="predicted"/>
<keyword evidence="1" id="KW-0812">Transmembrane</keyword>
<name>A0A8S1HDJ2_9PELO</name>
<feature type="transmembrane region" description="Helical" evidence="1">
    <location>
        <begin position="278"/>
        <end position="305"/>
    </location>
</feature>
<reference evidence="2" key="1">
    <citation type="submission" date="2020-10" db="EMBL/GenBank/DDBJ databases">
        <authorList>
            <person name="Kikuchi T."/>
        </authorList>
    </citation>
    <scope>NUCLEOTIDE SEQUENCE</scope>
    <source>
        <strain evidence="2">NKZ352</strain>
    </source>
</reference>
<evidence type="ECO:0000256" key="1">
    <source>
        <dbReference type="SAM" id="Phobius"/>
    </source>
</evidence>
<feature type="transmembrane region" description="Helical" evidence="1">
    <location>
        <begin position="450"/>
        <end position="476"/>
    </location>
</feature>
<dbReference type="PANTHER" id="PTHR45907:SF16">
    <property type="entry name" value="SERPENTINE RECEPTOR, CLASS J"/>
    <property type="match status" value="1"/>
</dbReference>
<keyword evidence="3" id="KW-1185">Reference proteome</keyword>
<sequence>MTYSAVDFFVAVAAHHYESSFSVFLSHGPLVDSPVLGEIGVIIRCSFVSLSYGIFEIHFLYRYINLCRTCIVMMLVNTLSVAVIVSYFVLGYKVSTLSLAAKRVHRQLFMALIAQTTIPFVVSFLPCLLIWYTPMFGISLGSFNNYYTIPMFSAFPLCDPIAIIAIFSEYRAYILKRFGIKTAVRNVRYSSSGSRQKAASRTQGFTFANILISSCKSGRINYKAFQAKTIVRTCTVMLMDNFISLSVITSYFVLGYKINKQLKISTISPTAKRVHRQLFLALIIQTTIPFLVSFLPCLLIWYAPLFDINLGSFNNNYAIPMFSAFPFFDPIAIIAIFSEYRAYVLKHIGINNVSRSQESFQMPEIELGAIPKWLPRFFCLLSFIFNPILIYLVLTQNKCKIGPYRQLLVCFALFDMTYSAVDVIVGMAVHHYETAFIVFVSHGPLVDNPVAGQIGVIIRCSFICLSYGTFELHFIYRYIALCRPQLVHWFTHPVYIFRWFLFWISFGFYWAFACSFAYLNKEDRDFLRENFRDNYNVDIDDLGVLGVRYKVHFEFMKTGVL</sequence>
<accession>A0A8S1HDJ2</accession>
<organism evidence="2 3">
    <name type="scientific">Caenorhabditis auriculariae</name>
    <dbReference type="NCBI Taxonomy" id="2777116"/>
    <lineage>
        <taxon>Eukaryota</taxon>
        <taxon>Metazoa</taxon>
        <taxon>Ecdysozoa</taxon>
        <taxon>Nematoda</taxon>
        <taxon>Chromadorea</taxon>
        <taxon>Rhabditida</taxon>
        <taxon>Rhabditina</taxon>
        <taxon>Rhabditomorpha</taxon>
        <taxon>Rhabditoidea</taxon>
        <taxon>Rhabditidae</taxon>
        <taxon>Peloderinae</taxon>
        <taxon>Caenorhabditis</taxon>
    </lineage>
</organism>
<feature type="transmembrane region" description="Helical" evidence="1">
    <location>
        <begin position="317"/>
        <end position="337"/>
    </location>
</feature>
<dbReference type="AlphaFoldDB" id="A0A8S1HDJ2"/>
<keyword evidence="1" id="KW-1133">Transmembrane helix</keyword>
<feature type="transmembrane region" description="Helical" evidence="1">
    <location>
        <begin position="66"/>
        <end position="89"/>
    </location>
</feature>
<feature type="transmembrane region" description="Helical" evidence="1">
    <location>
        <begin position="406"/>
        <end position="429"/>
    </location>
</feature>
<protein>
    <recommendedName>
        <fullName evidence="4">G protein-coupled receptor</fullName>
    </recommendedName>
</protein>
<dbReference type="SUPFAM" id="SSF81321">
    <property type="entry name" value="Family A G protein-coupled receptor-like"/>
    <property type="match status" value="1"/>
</dbReference>
<feature type="transmembrane region" description="Helical" evidence="1">
    <location>
        <begin position="242"/>
        <end position="258"/>
    </location>
</feature>
<dbReference type="EMBL" id="CAJGYM010000038">
    <property type="protein sequence ID" value="CAD6193784.1"/>
    <property type="molecule type" value="Genomic_DNA"/>
</dbReference>
<evidence type="ECO:0008006" key="4">
    <source>
        <dbReference type="Google" id="ProtNLM"/>
    </source>
</evidence>
<dbReference type="Proteomes" id="UP000835052">
    <property type="component" value="Unassembled WGS sequence"/>
</dbReference>
<feature type="transmembrane region" description="Helical" evidence="1">
    <location>
        <begin position="496"/>
        <end position="519"/>
    </location>
</feature>
<comment type="caution">
    <text evidence="2">The sequence shown here is derived from an EMBL/GenBank/DDBJ whole genome shotgun (WGS) entry which is preliminary data.</text>
</comment>
<feature type="transmembrane region" description="Helical" evidence="1">
    <location>
        <begin position="377"/>
        <end position="394"/>
    </location>
</feature>
<evidence type="ECO:0000313" key="3">
    <source>
        <dbReference type="Proteomes" id="UP000835052"/>
    </source>
</evidence>
<feature type="transmembrane region" description="Helical" evidence="1">
    <location>
        <begin position="109"/>
        <end position="133"/>
    </location>
</feature>
<dbReference type="Pfam" id="PF10319">
    <property type="entry name" value="7TM_GPCR_Srj"/>
    <property type="match status" value="3"/>
</dbReference>
<dbReference type="InterPro" id="IPR019423">
    <property type="entry name" value="7TM_GPCR_serpentine_rcpt_Srj"/>
</dbReference>
<dbReference type="PANTHER" id="PTHR45907">
    <property type="entry name" value="SERPENTINE RECEPTOR, CLASS J"/>
    <property type="match status" value="1"/>
</dbReference>